<dbReference type="AlphaFoldDB" id="K5B881"/>
<keyword evidence="1" id="KW-0812">Transmembrane</keyword>
<proteinExistence type="predicted"/>
<feature type="non-terminal residue" evidence="2">
    <location>
        <position position="142"/>
    </location>
</feature>
<feature type="transmembrane region" description="Helical" evidence="1">
    <location>
        <begin position="7"/>
        <end position="29"/>
    </location>
</feature>
<sequence length="142" mass="14825">MSLAPRTAIVSSVGTVVVSALGFVVVLLLNAFVLDDYDAFGEVDIPGTASLELPAGEVTVNFHTVVRQSQADGALPVPELQMSITPPEGVAEAEVIPSPGATTTINSDAWVRVWQVRTRAAGVHRIATDGAVDGYIAPRLAF</sequence>
<accession>K5B881</accession>
<comment type="caution">
    <text evidence="2">The sequence shown here is derived from an EMBL/GenBank/DDBJ whole genome shotgun (WGS) entry which is preliminary data.</text>
</comment>
<dbReference type="STRING" id="1122247.GCA_000379865_02560"/>
<evidence type="ECO:0000313" key="2">
    <source>
        <dbReference type="EMBL" id="EKF23238.1"/>
    </source>
</evidence>
<evidence type="ECO:0000313" key="3">
    <source>
        <dbReference type="Proteomes" id="UP000006265"/>
    </source>
</evidence>
<reference evidence="2 3" key="1">
    <citation type="journal article" date="2012" name="J. Bacteriol.">
        <title>Genome sequence of Mycobacterium hassiacum DSM 44199, a rare source of heat-stable mycobacterial proteins.</title>
        <authorList>
            <person name="Tiago I."/>
            <person name="Maranha A."/>
            <person name="Mendes V."/>
            <person name="Alarico S."/>
            <person name="Moynihan P.J."/>
            <person name="Clarke A.J."/>
            <person name="Macedo-Ribeiro S."/>
            <person name="Pereira P.J."/>
            <person name="Empadinhas N."/>
        </authorList>
    </citation>
    <scope>NUCLEOTIDE SEQUENCE [LARGE SCALE GENOMIC DNA]</scope>
    <source>
        <strain evidence="3">DSM 44199 / CIP 105218 / JCM 12690 / 3849</strain>
    </source>
</reference>
<dbReference type="eggNOG" id="ENOG502ZP70">
    <property type="taxonomic scope" value="Bacteria"/>
</dbReference>
<keyword evidence="1" id="KW-0472">Membrane</keyword>
<dbReference type="EMBL" id="AMRA01000075">
    <property type="protein sequence ID" value="EKF23238.1"/>
    <property type="molecule type" value="Genomic_DNA"/>
</dbReference>
<evidence type="ECO:0000256" key="1">
    <source>
        <dbReference type="SAM" id="Phobius"/>
    </source>
</evidence>
<name>K5B881_MYCHD</name>
<keyword evidence="3" id="KW-1185">Reference proteome</keyword>
<protein>
    <submittedName>
        <fullName evidence="2">Uncharacterized protein</fullName>
    </submittedName>
</protein>
<dbReference type="Proteomes" id="UP000006265">
    <property type="component" value="Unassembled WGS sequence"/>
</dbReference>
<keyword evidence="1" id="KW-1133">Transmembrane helix</keyword>
<organism evidence="2 3">
    <name type="scientific">Mycolicibacterium hassiacum (strain DSM 44199 / CIP 105218 / JCM 12690 / 3849)</name>
    <name type="common">Mycobacterium hassiacum</name>
    <dbReference type="NCBI Taxonomy" id="1122247"/>
    <lineage>
        <taxon>Bacteria</taxon>
        <taxon>Bacillati</taxon>
        <taxon>Actinomycetota</taxon>
        <taxon>Actinomycetes</taxon>
        <taxon>Mycobacteriales</taxon>
        <taxon>Mycobacteriaceae</taxon>
        <taxon>Mycolicibacterium</taxon>
    </lineage>
</organism>
<gene>
    <name evidence="2" type="ORF">C731_2737</name>
</gene>